<keyword evidence="3" id="KW-1185">Reference proteome</keyword>
<gene>
    <name evidence="2" type="ORF">FCALED_LOCUS15040</name>
</gene>
<feature type="non-terminal residue" evidence="2">
    <location>
        <position position="95"/>
    </location>
</feature>
<protein>
    <submittedName>
        <fullName evidence="2">4434_t:CDS:1</fullName>
    </submittedName>
</protein>
<evidence type="ECO:0000313" key="2">
    <source>
        <dbReference type="EMBL" id="CAG8731948.1"/>
    </source>
</evidence>
<comment type="caution">
    <text evidence="2">The sequence shown here is derived from an EMBL/GenBank/DDBJ whole genome shotgun (WGS) entry which is preliminary data.</text>
</comment>
<organism evidence="2 3">
    <name type="scientific">Funneliformis caledonium</name>
    <dbReference type="NCBI Taxonomy" id="1117310"/>
    <lineage>
        <taxon>Eukaryota</taxon>
        <taxon>Fungi</taxon>
        <taxon>Fungi incertae sedis</taxon>
        <taxon>Mucoromycota</taxon>
        <taxon>Glomeromycotina</taxon>
        <taxon>Glomeromycetes</taxon>
        <taxon>Glomerales</taxon>
        <taxon>Glomeraceae</taxon>
        <taxon>Funneliformis</taxon>
    </lineage>
</organism>
<feature type="compositionally biased region" description="Polar residues" evidence="1">
    <location>
        <begin position="63"/>
        <end position="84"/>
    </location>
</feature>
<dbReference type="EMBL" id="CAJVPQ010012517">
    <property type="protein sequence ID" value="CAG8731948.1"/>
    <property type="molecule type" value="Genomic_DNA"/>
</dbReference>
<evidence type="ECO:0000313" key="3">
    <source>
        <dbReference type="Proteomes" id="UP000789570"/>
    </source>
</evidence>
<accession>A0A9N9ID46</accession>
<dbReference type="AlphaFoldDB" id="A0A9N9ID46"/>
<proteinExistence type="predicted"/>
<dbReference type="Proteomes" id="UP000789570">
    <property type="component" value="Unassembled WGS sequence"/>
</dbReference>
<evidence type="ECO:0000256" key="1">
    <source>
        <dbReference type="SAM" id="MobiDB-lite"/>
    </source>
</evidence>
<feature type="region of interest" description="Disordered" evidence="1">
    <location>
        <begin position="63"/>
        <end position="95"/>
    </location>
</feature>
<sequence length="95" mass="10473">ISEELSKLHEEIFWLKNRISDLIMALSSNIPDPREVLSIPLTKDSSLSSLSLSSLDHNQPLLNNITSSSSEKPQSLSGGFSSERVSIGTLQEEFD</sequence>
<reference evidence="2" key="1">
    <citation type="submission" date="2021-06" db="EMBL/GenBank/DDBJ databases">
        <authorList>
            <person name="Kallberg Y."/>
            <person name="Tangrot J."/>
            <person name="Rosling A."/>
        </authorList>
    </citation>
    <scope>NUCLEOTIDE SEQUENCE</scope>
    <source>
        <strain evidence="2">UK204</strain>
    </source>
</reference>
<name>A0A9N9ID46_9GLOM</name>